<evidence type="ECO:0000256" key="9">
    <source>
        <dbReference type="ARBA" id="ARBA00022824"/>
    </source>
</evidence>
<evidence type="ECO:0000256" key="2">
    <source>
        <dbReference type="ARBA" id="ARBA00004771"/>
    </source>
</evidence>
<evidence type="ECO:0000256" key="3">
    <source>
        <dbReference type="ARBA" id="ARBA00005189"/>
    </source>
</evidence>
<keyword evidence="13 15" id="KW-0012">Acyltransferase</keyword>
<reference evidence="15" key="2">
    <citation type="journal article" date="2013" name="FEBS Lett.">
        <title>Functional study of diacylglycerol acyltransferase type 2 family in Chlamydomonas reinhardtii.</title>
        <authorList>
            <person name="Hung C.H."/>
            <person name="Ho M.Y."/>
            <person name="Kanehara K."/>
            <person name="Nakamura Y."/>
        </authorList>
    </citation>
    <scope>NUCLEOTIDE SEQUENCE</scope>
    <source>
        <strain evidence="15">DGTT1</strain>
    </source>
</reference>
<dbReference type="KEGG" id="cre:CHLRE_12g557750v5"/>
<name>R9YW17_CHLRE</name>
<dbReference type="PaxDb" id="3055-EDO96893"/>
<evidence type="ECO:0000313" key="17">
    <source>
        <dbReference type="Proteomes" id="UP000006906"/>
    </source>
</evidence>
<reference evidence="16" key="4">
    <citation type="submission" date="2017-07" db="EMBL/GenBank/DDBJ databases">
        <title>WGS assembly of Chlamydomonas reinhardtii.</title>
        <authorList>
            <consortium name="Chlamydomonas Annotation Team"/>
            <consortium name="JGI Annotation Team"/>
            <person name="Merchant S.S."/>
            <person name="Prochnik S.E."/>
            <person name="Vallon O."/>
            <person name="Harris E.H."/>
            <person name="Karpowicz S.J."/>
            <person name="Witman G.B."/>
            <person name="Terry A."/>
            <person name="Salamov A."/>
            <person name="Fritz-Laylin L.K."/>
            <person name="Marechal-Drouard L."/>
            <person name="Marshall W.F."/>
            <person name="Qu L.H."/>
            <person name="Nelson D.R."/>
            <person name="Sanderfoot A.A."/>
            <person name="Spalding M.H."/>
            <person name="Kapitonov V.V."/>
            <person name="Ren Q."/>
            <person name="Ferris P."/>
            <person name="Lindquist E."/>
            <person name="Shapiro H."/>
            <person name="Lucas S.M."/>
            <person name="Grimwood J."/>
            <person name="Schmutz J."/>
            <person name="Grigoriev I.V."/>
            <person name="Rokhsar D.S."/>
        </authorList>
    </citation>
    <scope>NUCLEOTIDE SEQUENCE</scope>
    <source>
        <strain evidence="16">CC-503 cw92 mt+</strain>
    </source>
</reference>
<reference evidence="15" key="3">
    <citation type="submission" date="2013-03" db="EMBL/GenBank/DDBJ databases">
        <authorList>
            <person name="Hung C.-H."/>
            <person name="Ho M.-Y."/>
            <person name="Kanehara K."/>
            <person name="Nakamura Y."/>
        </authorList>
    </citation>
    <scope>NUCLEOTIDE SEQUENCE</scope>
    <source>
        <strain evidence="15">DGTT1</strain>
    </source>
</reference>
<dbReference type="OMA" id="RMVHIYP"/>
<dbReference type="GeneID" id="5728376"/>
<keyword evidence="10 14" id="KW-1133">Transmembrane helix</keyword>
<evidence type="ECO:0000256" key="13">
    <source>
        <dbReference type="ARBA" id="ARBA00023315"/>
    </source>
</evidence>
<sequence>MNQLELVMCRLAVSWFLITAISQAWVWPLLIGTLLYVQSTTLTIAFLLYLYYVVVGPGSKDDANCKWKPTFRKWHIWKVMASYFPGARLIKTADLDPAGRYIFVSHPHGVIAISDWLAFATEALGFSKLFPGLDLRCATLASNFWVPGLREYILSHGMCGVGRDTLARVLTGKPGRAVVLVVGGASEALLAAEGTYDLVLRNRKGFVRLALQTGASLVPVLSYGETDTFHTYIPPPCSRAAAVMKVLKQVFGFSTPLCWGTGLFGGWGMLALQVPLTVVVGAPIQVDKVSSPTEAEVAALHKTYTEALQKLWDDTVDKYGKGVKRPLAIVQ</sequence>
<comment type="subcellular location">
    <subcellularLocation>
        <location evidence="1 14">Endoplasmic reticulum membrane</location>
        <topology evidence="1 14">Multi-pass membrane protein</topology>
    </subcellularLocation>
</comment>
<evidence type="ECO:0000256" key="10">
    <source>
        <dbReference type="ARBA" id="ARBA00022989"/>
    </source>
</evidence>
<keyword evidence="12 14" id="KW-0472">Membrane</keyword>
<feature type="transmembrane region" description="Helical" evidence="14">
    <location>
        <begin position="33"/>
        <end position="54"/>
    </location>
</feature>
<reference evidence="16 17" key="1">
    <citation type="journal article" date="2007" name="Science">
        <title>The Chlamydomonas genome reveals the evolution of key animal and plant functions.</title>
        <authorList>
            <person name="Merchant S.S."/>
            <person name="Prochnik S.E."/>
            <person name="Vallon O."/>
            <person name="Harris E.H."/>
            <person name="Karpowicz S.J."/>
            <person name="Witman G.B."/>
            <person name="Terry A."/>
            <person name="Salamov A."/>
            <person name="Fritz-Laylin L.K."/>
            <person name="Marechal-Drouard L."/>
            <person name="Marshall W.F."/>
            <person name="Qu L.H."/>
            <person name="Nelson D.R."/>
            <person name="Sanderfoot A.A."/>
            <person name="Spalding M.H."/>
            <person name="Kapitonov V.V."/>
            <person name="Ren Q."/>
            <person name="Ferris P."/>
            <person name="Lindquist E."/>
            <person name="Shapiro H."/>
            <person name="Lucas S.M."/>
            <person name="Grimwood J."/>
            <person name="Schmutz J."/>
            <person name="Cardol P."/>
            <person name="Cerutti H."/>
            <person name="Chanfreau G."/>
            <person name="Chen C.L."/>
            <person name="Cognat V."/>
            <person name="Croft M.T."/>
            <person name="Dent R."/>
            <person name="Dutcher S."/>
            <person name="Fernandez E."/>
            <person name="Fukuzawa H."/>
            <person name="Gonzalez-Ballester D."/>
            <person name="Gonzalez-Halphen D."/>
            <person name="Hallmann A."/>
            <person name="Hanikenne M."/>
            <person name="Hippler M."/>
            <person name="Inwood W."/>
            <person name="Jabbari K."/>
            <person name="Kalanon M."/>
            <person name="Kuras R."/>
            <person name="Lefebvre P.A."/>
            <person name="Lemaire S.D."/>
            <person name="Lobanov A.V."/>
            <person name="Lohr M."/>
            <person name="Manuell A."/>
            <person name="Meier I."/>
            <person name="Mets L."/>
            <person name="Mittag M."/>
            <person name="Mittelmeier T."/>
            <person name="Moroney J.V."/>
            <person name="Moseley J."/>
            <person name="Napoli C."/>
            <person name="Nedelcu A.M."/>
            <person name="Niyogi K."/>
            <person name="Novoselov S.V."/>
            <person name="Paulsen I.T."/>
            <person name="Pazour G."/>
            <person name="Purton S."/>
            <person name="Ral J.P."/>
            <person name="Riano-Pachon D.M."/>
            <person name="Riekhof W."/>
            <person name="Rymarquis L."/>
            <person name="Schroda M."/>
            <person name="Stern D."/>
            <person name="Umen J."/>
            <person name="Willows R."/>
            <person name="Wilson N."/>
            <person name="Zimmer S.L."/>
            <person name="Allmer J."/>
            <person name="Balk J."/>
            <person name="Bisova K."/>
            <person name="Chen C.J."/>
            <person name="Elias M."/>
            <person name="Gendler K."/>
            <person name="Hauser C."/>
            <person name="Lamb M.R."/>
            <person name="Ledford H."/>
            <person name="Long J.C."/>
            <person name="Minagawa J."/>
            <person name="Page M.D."/>
            <person name="Pan J."/>
            <person name="Pootakham W."/>
            <person name="Roje S."/>
            <person name="Rose A."/>
            <person name="Stahlberg E."/>
            <person name="Terauchi A.M."/>
            <person name="Yang P."/>
            <person name="Ball S."/>
            <person name="Bowler C."/>
            <person name="Dieckmann C.L."/>
            <person name="Gladyshev V.N."/>
            <person name="Green P."/>
            <person name="Jorgensen R."/>
            <person name="Mayfield S."/>
            <person name="Mueller-Roeber B."/>
            <person name="Rajamani S."/>
            <person name="Sayre R.T."/>
            <person name="Brokstein P."/>
            <person name="Dubchak I."/>
            <person name="Goodstein D."/>
            <person name="Hornick L."/>
            <person name="Huang Y.W."/>
            <person name="Jhaveri J."/>
            <person name="Luo Y."/>
            <person name="Martinez D."/>
            <person name="Ngau W.C."/>
            <person name="Otillar B."/>
            <person name="Poliakov A."/>
            <person name="Porter A."/>
            <person name="Szajkowski L."/>
            <person name="Werner G."/>
            <person name="Zhou K."/>
            <person name="Grigoriev I.V."/>
            <person name="Rokhsar D.S."/>
            <person name="Grossman A.R."/>
        </authorList>
    </citation>
    <scope>NUCLEOTIDE SEQUENCE [LARGE SCALE GENOMIC DNA]</scope>
    <source>
        <strain evidence="17">CC-503</strain>
        <strain evidence="16">CC-503 cw92 mt+</strain>
    </source>
</reference>
<dbReference type="Proteomes" id="UP000006906">
    <property type="component" value="Chromosome 12"/>
</dbReference>
<dbReference type="GO" id="GO:0005789">
    <property type="term" value="C:endoplasmic reticulum membrane"/>
    <property type="evidence" value="ECO:0000318"/>
    <property type="project" value="GO_Central"/>
</dbReference>
<dbReference type="InterPro" id="IPR007130">
    <property type="entry name" value="DAGAT"/>
</dbReference>
<dbReference type="EMBL" id="CM008973">
    <property type="protein sequence ID" value="PNW75855.1"/>
    <property type="molecule type" value="Genomic_DNA"/>
</dbReference>
<proteinExistence type="evidence at transcript level"/>
<evidence type="ECO:0000313" key="16">
    <source>
        <dbReference type="EMBL" id="PNW75855.1"/>
    </source>
</evidence>
<dbReference type="BRENDA" id="2.3.1.158">
    <property type="organism ID" value="1318"/>
</dbReference>
<dbReference type="PANTHER" id="PTHR12317">
    <property type="entry name" value="DIACYLGLYCEROL O-ACYLTRANSFERASE"/>
    <property type="match status" value="1"/>
</dbReference>
<dbReference type="BRENDA" id="2.3.1.20">
    <property type="organism ID" value="1318"/>
</dbReference>
<keyword evidence="8" id="KW-0319">Glycerol metabolism</keyword>
<evidence type="ECO:0000256" key="11">
    <source>
        <dbReference type="ARBA" id="ARBA00023098"/>
    </source>
</evidence>
<evidence type="ECO:0000256" key="7">
    <source>
        <dbReference type="ARBA" id="ARBA00022692"/>
    </source>
</evidence>
<keyword evidence="5" id="KW-0444">Lipid biosynthesis</keyword>
<evidence type="ECO:0000256" key="8">
    <source>
        <dbReference type="ARBA" id="ARBA00022798"/>
    </source>
</evidence>
<gene>
    <name evidence="16" type="ORF">CHLRE_12g557750v5</name>
</gene>
<keyword evidence="7 14" id="KW-0812">Transmembrane</keyword>
<dbReference type="EMBL" id="KC788199">
    <property type="protein sequence ID" value="AGO32156.1"/>
    <property type="molecule type" value="mRNA"/>
</dbReference>
<evidence type="ECO:0000256" key="12">
    <source>
        <dbReference type="ARBA" id="ARBA00023136"/>
    </source>
</evidence>
<comment type="pathway">
    <text evidence="2">Glycerolipid metabolism; triacylglycerol biosynthesis.</text>
</comment>
<dbReference type="ExpressionAtlas" id="R9YW17">
    <property type="expression patterns" value="baseline"/>
</dbReference>
<protein>
    <recommendedName>
        <fullName evidence="14">Acyltransferase</fullName>
        <ecNumber evidence="14">2.3.1.-</ecNumber>
    </recommendedName>
</protein>
<dbReference type="Gramene" id="PNW75855">
    <property type="protein sequence ID" value="PNW75855"/>
    <property type="gene ID" value="CHLRE_12g557750v5"/>
</dbReference>
<evidence type="ECO:0000256" key="4">
    <source>
        <dbReference type="ARBA" id="ARBA00005420"/>
    </source>
</evidence>
<dbReference type="STRING" id="3055.R9YW17"/>
<dbReference type="Pfam" id="PF03982">
    <property type="entry name" value="DAGAT"/>
    <property type="match status" value="1"/>
</dbReference>
<evidence type="ECO:0000256" key="1">
    <source>
        <dbReference type="ARBA" id="ARBA00004477"/>
    </source>
</evidence>
<dbReference type="PANTHER" id="PTHR12317:SF0">
    <property type="entry name" value="ACYLTRANSFERASE"/>
    <property type="match status" value="1"/>
</dbReference>
<dbReference type="GO" id="GO:0004144">
    <property type="term" value="F:diacylglycerol O-acyltransferase activity"/>
    <property type="evidence" value="ECO:0000318"/>
    <property type="project" value="GO_Central"/>
</dbReference>
<organism evidence="15">
    <name type="scientific">Chlamydomonas reinhardtii</name>
    <name type="common">Chlamydomonas smithii</name>
    <dbReference type="NCBI Taxonomy" id="3055"/>
    <lineage>
        <taxon>Eukaryota</taxon>
        <taxon>Viridiplantae</taxon>
        <taxon>Chlorophyta</taxon>
        <taxon>core chlorophytes</taxon>
        <taxon>Chlorophyceae</taxon>
        <taxon>CS clade</taxon>
        <taxon>Chlamydomonadales</taxon>
        <taxon>Chlamydomonadaceae</taxon>
        <taxon>Chlamydomonas</taxon>
    </lineage>
</organism>
<evidence type="ECO:0000313" key="15">
    <source>
        <dbReference type="EMBL" id="AGO32156.1"/>
    </source>
</evidence>
<dbReference type="CDD" id="cd07987">
    <property type="entry name" value="LPLAT_MGAT-like"/>
    <property type="match status" value="1"/>
</dbReference>
<dbReference type="GO" id="GO:0019432">
    <property type="term" value="P:triglyceride biosynthetic process"/>
    <property type="evidence" value="ECO:0000318"/>
    <property type="project" value="GO_Central"/>
</dbReference>
<accession>R9YW17</accession>
<dbReference type="RefSeq" id="XP_042918878.1">
    <property type="nucleotide sequence ID" value="XM_043069125.1"/>
</dbReference>
<evidence type="ECO:0000256" key="14">
    <source>
        <dbReference type="RuleBase" id="RU367023"/>
    </source>
</evidence>
<evidence type="ECO:0000256" key="5">
    <source>
        <dbReference type="ARBA" id="ARBA00022516"/>
    </source>
</evidence>
<evidence type="ECO:0000256" key="6">
    <source>
        <dbReference type="ARBA" id="ARBA00022679"/>
    </source>
</evidence>
<comment type="pathway">
    <text evidence="3">Lipid metabolism.</text>
</comment>
<keyword evidence="11" id="KW-0443">Lipid metabolism</keyword>
<comment type="similarity">
    <text evidence="4 14">Belongs to the diacylglycerol acyltransferase family.</text>
</comment>
<dbReference type="GO" id="GO:0006071">
    <property type="term" value="P:glycerol metabolic process"/>
    <property type="evidence" value="ECO:0007669"/>
    <property type="project" value="UniProtKB-KW"/>
</dbReference>
<dbReference type="AlphaFoldDB" id="R9YW17"/>
<keyword evidence="9 14" id="KW-0256">Endoplasmic reticulum</keyword>
<dbReference type="EC" id="2.3.1.-" evidence="14"/>
<dbReference type="OrthoDB" id="264532at2759"/>
<feature type="transmembrane region" description="Helical" evidence="14">
    <location>
        <begin position="7"/>
        <end position="27"/>
    </location>
</feature>
<keyword evidence="6 14" id="KW-0808">Transferase</keyword>
<keyword evidence="17" id="KW-1185">Reference proteome</keyword>